<evidence type="ECO:0000256" key="3">
    <source>
        <dbReference type="ARBA" id="ARBA00022692"/>
    </source>
</evidence>
<feature type="chain" id="PRO_5023104386" evidence="9">
    <location>
        <begin position="23"/>
        <end position="234"/>
    </location>
</feature>
<accession>A0A5E4MBB4</accession>
<evidence type="ECO:0000256" key="6">
    <source>
        <dbReference type="ARBA" id="ARBA00023136"/>
    </source>
</evidence>
<keyword evidence="4 9" id="KW-0732">Signal</keyword>
<reference evidence="11 12" key="1">
    <citation type="submission" date="2019-08" db="EMBL/GenBank/DDBJ databases">
        <authorList>
            <person name="Alioto T."/>
            <person name="Alioto T."/>
            <person name="Gomez Garrido J."/>
        </authorList>
    </citation>
    <scope>NUCLEOTIDE SEQUENCE [LARGE SCALE GENOMIC DNA]</scope>
</reference>
<dbReference type="InterPro" id="IPR050932">
    <property type="entry name" value="TM2D1-3-like"/>
</dbReference>
<dbReference type="GO" id="GO:0016020">
    <property type="term" value="C:membrane"/>
    <property type="evidence" value="ECO:0007669"/>
    <property type="project" value="UniProtKB-SubCell"/>
</dbReference>
<comment type="subcellular location">
    <subcellularLocation>
        <location evidence="1">Membrane</location>
        <topology evidence="1">Multi-pass membrane protein</topology>
    </subcellularLocation>
</comment>
<dbReference type="OrthoDB" id="10257855at2759"/>
<gene>
    <name evidence="11" type="ORF">CINCED_3A015718</name>
</gene>
<keyword evidence="12" id="KW-1185">Reference proteome</keyword>
<feature type="transmembrane region" description="Helical" evidence="8">
    <location>
        <begin position="204"/>
        <end position="225"/>
    </location>
</feature>
<evidence type="ECO:0000313" key="11">
    <source>
        <dbReference type="EMBL" id="VVC27657.1"/>
    </source>
</evidence>
<evidence type="ECO:0000256" key="7">
    <source>
        <dbReference type="ARBA" id="ARBA00023180"/>
    </source>
</evidence>
<keyword evidence="6 8" id="KW-0472">Membrane</keyword>
<protein>
    <submittedName>
        <fullName evidence="11">TM2 domain</fullName>
    </submittedName>
</protein>
<dbReference type="AlphaFoldDB" id="A0A5E4MBB4"/>
<organism evidence="11 12">
    <name type="scientific">Cinara cedri</name>
    <dbReference type="NCBI Taxonomy" id="506608"/>
    <lineage>
        <taxon>Eukaryota</taxon>
        <taxon>Metazoa</taxon>
        <taxon>Ecdysozoa</taxon>
        <taxon>Arthropoda</taxon>
        <taxon>Hexapoda</taxon>
        <taxon>Insecta</taxon>
        <taxon>Pterygota</taxon>
        <taxon>Neoptera</taxon>
        <taxon>Paraneoptera</taxon>
        <taxon>Hemiptera</taxon>
        <taxon>Sternorrhyncha</taxon>
        <taxon>Aphidomorpha</taxon>
        <taxon>Aphidoidea</taxon>
        <taxon>Aphididae</taxon>
        <taxon>Lachninae</taxon>
        <taxon>Cinara</taxon>
    </lineage>
</organism>
<feature type="transmembrane region" description="Helical" evidence="8">
    <location>
        <begin position="173"/>
        <end position="192"/>
    </location>
</feature>
<dbReference type="EMBL" id="CABPRJ010000476">
    <property type="protein sequence ID" value="VVC27657.1"/>
    <property type="molecule type" value="Genomic_DNA"/>
</dbReference>
<feature type="domain" description="TM2" evidence="10">
    <location>
        <begin position="171"/>
        <end position="217"/>
    </location>
</feature>
<keyword evidence="3 8" id="KW-0812">Transmembrane</keyword>
<dbReference type="Pfam" id="PF05154">
    <property type="entry name" value="TM2"/>
    <property type="match status" value="1"/>
</dbReference>
<evidence type="ECO:0000256" key="9">
    <source>
        <dbReference type="SAM" id="SignalP"/>
    </source>
</evidence>
<feature type="signal peptide" evidence="9">
    <location>
        <begin position="1"/>
        <end position="22"/>
    </location>
</feature>
<name>A0A5E4MBB4_9HEMI</name>
<dbReference type="InterPro" id="IPR007829">
    <property type="entry name" value="TM2"/>
</dbReference>
<evidence type="ECO:0000259" key="10">
    <source>
        <dbReference type="Pfam" id="PF05154"/>
    </source>
</evidence>
<sequence>MKLLYYCSVIFSFLFIANIKTSQNDDEHVDLSLSKQKKKSNQPVNSTTHPTRTIHHEDLECIDSDKKPCSSLPYPCITCHMNDSCVYGNQTIAVCKANVECVGNNTFAKNLTCRYCYQIEFWEYKCIKKICNSAASPPIHYRTNCTVNRDVLCLGKRKFYKRLRCNWTGGHRWSTALILSITLGGFGIDRFYLGHWQEGIGKLFSFGGLGVWTLIDVLLISIRYLGPADGSLYL</sequence>
<evidence type="ECO:0000256" key="8">
    <source>
        <dbReference type="SAM" id="Phobius"/>
    </source>
</evidence>
<keyword evidence="5 8" id="KW-1133">Transmembrane helix</keyword>
<proteinExistence type="inferred from homology"/>
<evidence type="ECO:0000313" key="12">
    <source>
        <dbReference type="Proteomes" id="UP000325440"/>
    </source>
</evidence>
<dbReference type="Proteomes" id="UP000325440">
    <property type="component" value="Unassembled WGS sequence"/>
</dbReference>
<dbReference type="PANTHER" id="PTHR21016">
    <property type="entry name" value="BETA-AMYLOID BINDING PROTEIN-RELATED"/>
    <property type="match status" value="1"/>
</dbReference>
<comment type="similarity">
    <text evidence="2">Belongs to the TM2 family.</text>
</comment>
<keyword evidence="7" id="KW-0325">Glycoprotein</keyword>
<evidence type="ECO:0000256" key="4">
    <source>
        <dbReference type="ARBA" id="ARBA00022729"/>
    </source>
</evidence>
<evidence type="ECO:0000256" key="5">
    <source>
        <dbReference type="ARBA" id="ARBA00022989"/>
    </source>
</evidence>
<dbReference type="PANTHER" id="PTHR21016:SF7">
    <property type="entry name" value="TM2 DOMAIN-CONTAINING PROTEIN 3"/>
    <property type="match status" value="1"/>
</dbReference>
<evidence type="ECO:0000256" key="1">
    <source>
        <dbReference type="ARBA" id="ARBA00004141"/>
    </source>
</evidence>
<evidence type="ECO:0000256" key="2">
    <source>
        <dbReference type="ARBA" id="ARBA00008284"/>
    </source>
</evidence>